<evidence type="ECO:0000259" key="1">
    <source>
        <dbReference type="Pfam" id="PF07727"/>
    </source>
</evidence>
<feature type="domain" description="Reverse transcriptase Ty1/copia-type" evidence="1">
    <location>
        <begin position="84"/>
        <end position="217"/>
    </location>
</feature>
<accession>A0A2N9IUK2</accession>
<dbReference type="PANTHER" id="PTHR11439">
    <property type="entry name" value="GAG-POL-RELATED RETROTRANSPOSON"/>
    <property type="match status" value="1"/>
</dbReference>
<dbReference type="PANTHER" id="PTHR11439:SF455">
    <property type="entry name" value="RLK (RECEPTOR-LIKE PROTEIN KINASE) 8, PUTATIVE-RELATED"/>
    <property type="match status" value="1"/>
</dbReference>
<dbReference type="InterPro" id="IPR043502">
    <property type="entry name" value="DNA/RNA_pol_sf"/>
</dbReference>
<gene>
    <name evidence="2" type="ORF">FSB_LOCUS55782</name>
</gene>
<dbReference type="SUPFAM" id="SSF56672">
    <property type="entry name" value="DNA/RNA polymerases"/>
    <property type="match status" value="1"/>
</dbReference>
<dbReference type="AlphaFoldDB" id="A0A2N9IUK2"/>
<dbReference type="EMBL" id="OIVN01006213">
    <property type="protein sequence ID" value="SPD27900.1"/>
    <property type="molecule type" value="Genomic_DNA"/>
</dbReference>
<dbReference type="CDD" id="cd09272">
    <property type="entry name" value="RNase_HI_RT_Ty1"/>
    <property type="match status" value="1"/>
</dbReference>
<feature type="domain" description="Reverse transcriptase Ty1/copia-type" evidence="1">
    <location>
        <begin position="12"/>
        <end position="82"/>
    </location>
</feature>
<reference evidence="2" key="1">
    <citation type="submission" date="2018-02" db="EMBL/GenBank/DDBJ databases">
        <authorList>
            <person name="Cohen D.B."/>
            <person name="Kent A.D."/>
        </authorList>
    </citation>
    <scope>NUCLEOTIDE SEQUENCE</scope>
</reference>
<dbReference type="InterPro" id="IPR013103">
    <property type="entry name" value="RVT_2"/>
</dbReference>
<sequence length="426" mass="47501">MASEFDALQRQHTWSLVPPCSDQNLVGCRWVYKIKRNADGSVARYKARLVAKGFHQKAGVDFDETFSPVVKPPTVRIILSLAHPSQVCKLHKSLYGLKQAPRAWFERFTSHLLTLGFTASLADASLFVLHHGSTTVYLLLYVDDIIITGNNSTAISDIVSQLSAVFELKDLGLLRYFLGLQIDYKKVGLFVHQHKYVSDLLHKFQMSDCKTAPTPIATTPPLSTDHDDALSDPTPFRSLVGALQYATFTRPDIAFAVNRVCPLALTAFTDADWAGDPSDRRSTSGIIVFLGHNPITWLAKKQHTVSRSSTKAEYRSLATGAAELAWIRQVLCDLKLFLPSAPLIWCDNTSALALASNPVFHGRTKHIEVDYHFVREKVVRDDLLLQFISTHDQLADIFTKALPSTRFLQLCSKLMVCSTDHQFEGG</sequence>
<evidence type="ECO:0000313" key="2">
    <source>
        <dbReference type="EMBL" id="SPD27900.1"/>
    </source>
</evidence>
<organism evidence="2">
    <name type="scientific">Fagus sylvatica</name>
    <name type="common">Beechnut</name>
    <dbReference type="NCBI Taxonomy" id="28930"/>
    <lineage>
        <taxon>Eukaryota</taxon>
        <taxon>Viridiplantae</taxon>
        <taxon>Streptophyta</taxon>
        <taxon>Embryophyta</taxon>
        <taxon>Tracheophyta</taxon>
        <taxon>Spermatophyta</taxon>
        <taxon>Magnoliopsida</taxon>
        <taxon>eudicotyledons</taxon>
        <taxon>Gunneridae</taxon>
        <taxon>Pentapetalae</taxon>
        <taxon>rosids</taxon>
        <taxon>fabids</taxon>
        <taxon>Fagales</taxon>
        <taxon>Fagaceae</taxon>
        <taxon>Fagus</taxon>
    </lineage>
</organism>
<name>A0A2N9IUK2_FAGSY</name>
<protein>
    <recommendedName>
        <fullName evidence="1">Reverse transcriptase Ty1/copia-type domain-containing protein</fullName>
    </recommendedName>
</protein>
<proteinExistence type="predicted"/>
<dbReference type="Pfam" id="PF07727">
    <property type="entry name" value="RVT_2"/>
    <property type="match status" value="2"/>
</dbReference>